<keyword evidence="4" id="KW-1185">Reference proteome</keyword>
<proteinExistence type="predicted"/>
<evidence type="ECO:0000259" key="2">
    <source>
        <dbReference type="Pfam" id="PF25545"/>
    </source>
</evidence>
<reference evidence="3 4" key="1">
    <citation type="submission" date="2017-06" db="EMBL/GenBank/DDBJ databases">
        <title>Comparative genomic analysis of Ambrosia Fusariam Clade fungi.</title>
        <authorList>
            <person name="Stajich J.E."/>
            <person name="Carrillo J."/>
            <person name="Kijimoto T."/>
            <person name="Eskalen A."/>
            <person name="O'Donnell K."/>
            <person name="Kasson M."/>
        </authorList>
    </citation>
    <scope>NUCLEOTIDE SEQUENCE [LARGE SCALE GENOMIC DNA]</scope>
    <source>
        <strain evidence="3 4">NRRL62579</strain>
    </source>
</reference>
<dbReference type="AlphaFoldDB" id="A0A428U5J8"/>
<dbReference type="PANTHER" id="PTHR42470:SF1">
    <property type="entry name" value="VAST DOMAIN-CONTAINING PROTEIN"/>
    <property type="match status" value="1"/>
</dbReference>
<dbReference type="EMBL" id="NKCK01000028">
    <property type="protein sequence ID" value="RSM09496.1"/>
    <property type="molecule type" value="Genomic_DNA"/>
</dbReference>
<feature type="region of interest" description="Disordered" evidence="1">
    <location>
        <begin position="1"/>
        <end position="67"/>
    </location>
</feature>
<dbReference type="Proteomes" id="UP000287144">
    <property type="component" value="Unassembled WGS sequence"/>
</dbReference>
<feature type="compositionally biased region" description="Polar residues" evidence="1">
    <location>
        <begin position="20"/>
        <end position="30"/>
    </location>
</feature>
<feature type="domain" description="DUF7924" evidence="2">
    <location>
        <begin position="188"/>
        <end position="342"/>
    </location>
</feature>
<evidence type="ECO:0000313" key="4">
    <source>
        <dbReference type="Proteomes" id="UP000287144"/>
    </source>
</evidence>
<protein>
    <recommendedName>
        <fullName evidence="2">DUF7924 domain-containing protein</fullName>
    </recommendedName>
</protein>
<gene>
    <name evidence="3" type="ORF">CEP52_004092</name>
</gene>
<feature type="compositionally biased region" description="Low complexity" evidence="1">
    <location>
        <begin position="33"/>
        <end position="51"/>
    </location>
</feature>
<sequence length="349" mass="39391">MTFSSLTDELPSGIPLPLSTDPTLSEGSHTLSDHNSTSSQGSSSILSRCQSPVTSNDKSPQQSSSSAECETFYEYSDARNPLVWYRVSLLDRLASFSGIPDAVAWLIHDLKRQAEIHPPWRQRMWDSHGLQSLWESSKRRGAHLYLQVPGSSLFPGGDPVTQHNVGDDIIYHFLERNIHSHPPDKELAPDVIYGYREDTLHRLGDIPSWVIDDGKAAEADLFYPFLTIQMQDHGLESGVCLHKATEECMIASSVSVRMLDRLNHRLAACQGGEKFKAVNSVAFSIAMNSAVARLYVTFAWDETRDYVYNFDSLVLEDHKHHEMLYQYIQSIVDWGRVNDFRRFATPSKS</sequence>
<dbReference type="InterPro" id="IPR057684">
    <property type="entry name" value="DUF7924"/>
</dbReference>
<evidence type="ECO:0000256" key="1">
    <source>
        <dbReference type="SAM" id="MobiDB-lite"/>
    </source>
</evidence>
<dbReference type="Pfam" id="PF25545">
    <property type="entry name" value="DUF7924"/>
    <property type="match status" value="1"/>
</dbReference>
<comment type="caution">
    <text evidence="3">The sequence shown here is derived from an EMBL/GenBank/DDBJ whole genome shotgun (WGS) entry which is preliminary data.</text>
</comment>
<dbReference type="STRING" id="1325735.A0A428U5J8"/>
<name>A0A428U5J8_9HYPO</name>
<evidence type="ECO:0000313" key="3">
    <source>
        <dbReference type="EMBL" id="RSM09496.1"/>
    </source>
</evidence>
<organism evidence="3 4">
    <name type="scientific">Fusarium oligoseptatum</name>
    <dbReference type="NCBI Taxonomy" id="2604345"/>
    <lineage>
        <taxon>Eukaryota</taxon>
        <taxon>Fungi</taxon>
        <taxon>Dikarya</taxon>
        <taxon>Ascomycota</taxon>
        <taxon>Pezizomycotina</taxon>
        <taxon>Sordariomycetes</taxon>
        <taxon>Hypocreomycetidae</taxon>
        <taxon>Hypocreales</taxon>
        <taxon>Nectriaceae</taxon>
        <taxon>Fusarium</taxon>
        <taxon>Fusarium solani species complex</taxon>
    </lineage>
</organism>
<accession>A0A428U5J8</accession>
<dbReference type="PANTHER" id="PTHR42470">
    <property type="entry name" value="VAST DOMAIN-CONTAINING PROTEIN"/>
    <property type="match status" value="1"/>
</dbReference>